<feature type="region of interest" description="Disordered" evidence="6">
    <location>
        <begin position="624"/>
        <end position="643"/>
    </location>
</feature>
<feature type="region of interest" description="Disordered" evidence="6">
    <location>
        <begin position="518"/>
        <end position="574"/>
    </location>
</feature>
<feature type="region of interest" description="Disordered" evidence="6">
    <location>
        <begin position="1124"/>
        <end position="1146"/>
    </location>
</feature>
<dbReference type="RefSeq" id="XP_064480663.1">
    <property type="nucleotide sequence ID" value="XM_064624593.1"/>
</dbReference>
<evidence type="ECO:0000256" key="3">
    <source>
        <dbReference type="ARBA" id="ARBA00022737"/>
    </source>
</evidence>
<reference evidence="8" key="1">
    <citation type="submission" date="2018-03" db="EMBL/GenBank/DDBJ databases">
        <title>The relapsing fever spirochete Borrelia turicatae persists in the highly oxidative environment of its soft-bodied tick vector.</title>
        <authorList>
            <person name="Bourret T.J."/>
            <person name="Boyle W.K."/>
            <person name="Valenzuela J.G."/>
            <person name="Oliveira F."/>
            <person name="Lopez J.E."/>
        </authorList>
    </citation>
    <scope>NUCLEOTIDE SEQUENCE</scope>
    <source>
        <strain evidence="8">Kansas strain/isolate</strain>
        <tissue evidence="8">Salivary glands</tissue>
    </source>
</reference>
<dbReference type="FunFam" id="1.25.10.10:FF:000004">
    <property type="entry name" value="Pumilio homolog 1 isoform 2"/>
    <property type="match status" value="1"/>
</dbReference>
<keyword evidence="4" id="KW-0694">RNA-binding</keyword>
<feature type="region of interest" description="Disordered" evidence="6">
    <location>
        <begin position="182"/>
        <end position="208"/>
    </location>
</feature>
<evidence type="ECO:0000256" key="4">
    <source>
        <dbReference type="ARBA" id="ARBA00022884"/>
    </source>
</evidence>
<feature type="domain" description="PUM-HD" evidence="7">
    <location>
        <begin position="774"/>
        <end position="1114"/>
    </location>
</feature>
<feature type="compositionally biased region" description="Gly residues" evidence="6">
    <location>
        <begin position="562"/>
        <end position="574"/>
    </location>
</feature>
<dbReference type="GO" id="GO:0005737">
    <property type="term" value="C:cytoplasm"/>
    <property type="evidence" value="ECO:0007669"/>
    <property type="project" value="UniProtKB-SubCell"/>
</dbReference>
<evidence type="ECO:0000256" key="5">
    <source>
        <dbReference type="PROSITE-ProRule" id="PRU00317"/>
    </source>
</evidence>
<dbReference type="PROSITE" id="PS50303">
    <property type="entry name" value="PUM_HD"/>
    <property type="match status" value="1"/>
</dbReference>
<dbReference type="InterPro" id="IPR033712">
    <property type="entry name" value="Pumilio_RNA-bd"/>
</dbReference>
<evidence type="ECO:0000256" key="1">
    <source>
        <dbReference type="ARBA" id="ARBA00004496"/>
    </source>
</evidence>
<dbReference type="InterPro" id="IPR016024">
    <property type="entry name" value="ARM-type_fold"/>
</dbReference>
<evidence type="ECO:0000313" key="8">
    <source>
        <dbReference type="EMBL" id="MBY08430.1"/>
    </source>
</evidence>
<dbReference type="PANTHER" id="PTHR12537:SF12">
    <property type="entry name" value="MATERNAL PROTEIN PUMILIO"/>
    <property type="match status" value="1"/>
</dbReference>
<dbReference type="PROSITE" id="PS50302">
    <property type="entry name" value="PUM"/>
    <property type="match status" value="8"/>
</dbReference>
<feature type="region of interest" description="Disordered" evidence="6">
    <location>
        <begin position="341"/>
        <end position="397"/>
    </location>
</feature>
<evidence type="ECO:0000256" key="6">
    <source>
        <dbReference type="SAM" id="MobiDB-lite"/>
    </source>
</evidence>
<dbReference type="SUPFAM" id="SSF48371">
    <property type="entry name" value="ARM repeat"/>
    <property type="match status" value="1"/>
</dbReference>
<dbReference type="Gene3D" id="1.25.10.10">
    <property type="entry name" value="Leucine-rich Repeat Variant"/>
    <property type="match status" value="1"/>
</dbReference>
<feature type="repeat" description="Pumilio" evidence="5">
    <location>
        <begin position="902"/>
        <end position="937"/>
    </location>
</feature>
<dbReference type="CTD" id="41094"/>
<keyword evidence="2" id="KW-0963">Cytoplasm</keyword>
<comment type="subcellular location">
    <subcellularLocation>
        <location evidence="1">Cytoplasm</location>
    </subcellularLocation>
</comment>
<accession>A0A2R5LFY6</accession>
<proteinExistence type="predicted"/>
<feature type="repeat" description="Pumilio" evidence="5">
    <location>
        <begin position="830"/>
        <end position="865"/>
    </location>
</feature>
<dbReference type="CDD" id="cd07920">
    <property type="entry name" value="Pumilio"/>
    <property type="match status" value="1"/>
</dbReference>
<feature type="region of interest" description="Disordered" evidence="6">
    <location>
        <begin position="1"/>
        <end position="20"/>
    </location>
</feature>
<feature type="repeat" description="Pumilio" evidence="5">
    <location>
        <begin position="1010"/>
        <end position="1045"/>
    </location>
</feature>
<dbReference type="GeneID" id="135394091"/>
<evidence type="ECO:0000256" key="2">
    <source>
        <dbReference type="ARBA" id="ARBA00022490"/>
    </source>
</evidence>
<feature type="region of interest" description="Disordered" evidence="6">
    <location>
        <begin position="138"/>
        <end position="159"/>
    </location>
</feature>
<feature type="region of interest" description="Disordered" evidence="6">
    <location>
        <begin position="439"/>
        <end position="487"/>
    </location>
</feature>
<protein>
    <submittedName>
        <fullName evidence="8">Putative translational repressor mpt5/puf4</fullName>
    </submittedName>
</protein>
<feature type="compositionally biased region" description="Gly residues" evidence="6">
    <location>
        <begin position="546"/>
        <end position="555"/>
    </location>
</feature>
<name>A0A2R5LFY6_9ACAR</name>
<dbReference type="GO" id="GO:0010608">
    <property type="term" value="P:post-transcriptional regulation of gene expression"/>
    <property type="evidence" value="ECO:0007669"/>
    <property type="project" value="TreeGrafter"/>
</dbReference>
<dbReference type="AlphaFoldDB" id="A0A2R5LFY6"/>
<dbReference type="InterPro" id="IPR033133">
    <property type="entry name" value="PUM-HD"/>
</dbReference>
<dbReference type="PANTHER" id="PTHR12537">
    <property type="entry name" value="RNA BINDING PROTEIN PUMILIO-RELATED"/>
    <property type="match status" value="1"/>
</dbReference>
<feature type="region of interest" description="Disordered" evidence="6">
    <location>
        <begin position="700"/>
        <end position="719"/>
    </location>
</feature>
<dbReference type="InterPro" id="IPR011989">
    <property type="entry name" value="ARM-like"/>
</dbReference>
<dbReference type="EMBL" id="GGLE01004304">
    <property type="protein sequence ID" value="MBY08430.1"/>
    <property type="molecule type" value="Transcribed_RNA"/>
</dbReference>
<organism evidence="8">
    <name type="scientific">Ornithodoros turicata</name>
    <dbReference type="NCBI Taxonomy" id="34597"/>
    <lineage>
        <taxon>Eukaryota</taxon>
        <taxon>Metazoa</taxon>
        <taxon>Ecdysozoa</taxon>
        <taxon>Arthropoda</taxon>
        <taxon>Chelicerata</taxon>
        <taxon>Arachnida</taxon>
        <taxon>Acari</taxon>
        <taxon>Parasitiformes</taxon>
        <taxon>Ixodida</taxon>
        <taxon>Ixodoidea</taxon>
        <taxon>Argasidae</taxon>
        <taxon>Ornithodorinae</taxon>
        <taxon>Ornithodoros</taxon>
    </lineage>
</organism>
<feature type="region of interest" description="Disordered" evidence="6">
    <location>
        <begin position="226"/>
        <end position="277"/>
    </location>
</feature>
<keyword evidence="3" id="KW-0677">Repeat</keyword>
<feature type="repeat" description="Pumilio" evidence="5">
    <location>
        <begin position="866"/>
        <end position="901"/>
    </location>
</feature>
<feature type="compositionally biased region" description="Polar residues" evidence="6">
    <location>
        <begin position="529"/>
        <end position="539"/>
    </location>
</feature>
<dbReference type="GO" id="GO:0003730">
    <property type="term" value="F:mRNA 3'-UTR binding"/>
    <property type="evidence" value="ECO:0007669"/>
    <property type="project" value="TreeGrafter"/>
</dbReference>
<dbReference type="KEGG" id="oti:135394091"/>
<feature type="compositionally biased region" description="Low complexity" evidence="6">
    <location>
        <begin position="363"/>
        <end position="382"/>
    </location>
</feature>
<feature type="repeat" description="Pumilio" evidence="5">
    <location>
        <begin position="938"/>
        <end position="973"/>
    </location>
</feature>
<feature type="repeat" description="Pumilio" evidence="5">
    <location>
        <begin position="794"/>
        <end position="829"/>
    </location>
</feature>
<dbReference type="InterPro" id="IPR001313">
    <property type="entry name" value="Pumilio_RNA-bd_rpt"/>
</dbReference>
<feature type="compositionally biased region" description="Polar residues" evidence="6">
    <location>
        <begin position="1"/>
        <end position="12"/>
    </location>
</feature>
<feature type="repeat" description="Pumilio" evidence="5">
    <location>
        <begin position="1049"/>
        <end position="1088"/>
    </location>
</feature>
<evidence type="ECO:0000259" key="7">
    <source>
        <dbReference type="PROSITE" id="PS50303"/>
    </source>
</evidence>
<dbReference type="SMART" id="SM00025">
    <property type="entry name" value="Pumilio"/>
    <property type="match status" value="8"/>
</dbReference>
<feature type="repeat" description="Pumilio" evidence="5">
    <location>
        <begin position="974"/>
        <end position="1009"/>
    </location>
</feature>
<dbReference type="Pfam" id="PF00806">
    <property type="entry name" value="PUF"/>
    <property type="match status" value="8"/>
</dbReference>
<feature type="compositionally biased region" description="Pro residues" evidence="6">
    <location>
        <begin position="383"/>
        <end position="394"/>
    </location>
</feature>
<sequence>MLANGQEMNPVSNVRHGATRSQDDAMVGYFFQRPQSDPDFQNYNKQSRWALGDDSVLEARGTEAAELETEFQALALETSHHLEIPASTKKLWALEETGAKPEDSKGIFLGDQWRDPTWSTGHTNTSEHAVSQPIMVQRRSGSYPGSDGASMLSPRSSETSGLGVKMVEYVLGSSPTIKDLDSRMGRMHMGPSNGDPDKVKKSKEHKMKDTDGGRVVMQANGIIHNGIDDDKGYKNHYHRSPVTGYGRGGSRQSSPSEDMGPKGDKMGGPKGPPMGDAMAMAGGPQGGCPPGLEAHHFEHHGGHVDQLSFEYPGMATSHGLMQSMDSPGILDYAPQMYQQHQQQSRSQHQGTLPMLPGGQYQIGPAGAGHHQQGAAGAMGVPPGASPFAPPPPSNPYIMNQDPYAPPPPMGIMTGPAMMAAQYYGMPPWGMFPTPAGLLQGQGGQGGPPPPQQMLRSSGARPMTPQGGEALSQGGAGMPTQGLQAPGGQYQMLAPPYYDQNGSLMMGNTRAMRLMPPVLVNPGGPGGNPASQPASMNGNNLRLLGSQGPGGGGGPQQGSHQGSVGGGLFSSGGNGPATASNHLFSTATSGGYSGAPSSFSGGSFASTTGLGMGYGSSSLGPIGTSPVGPIGMSLGTESPRRDSLERRDAALLGGSGSSRGGPFAGALEPYSTGGLMGGPKRGSSGFYGPLGTVAAASPGPLGTLPPSLTPPPSLNGSSSNLNLGSFGGRVMSAAPGAEAKYMVRNGPLANVIGSSNSLVPSRTVQRNSSLEKPPGRSRLLEDFRNNRYPNLQLRDLANHIVEFSQDQHGSRFIQQKLERATPSEKQLVFSEILNSAYGLMTDVFGNYVIQKFFEFGSPDQKQALAVKVKGHVLPLALQMYGCRVIQKALESIPSEQQKEVVKELDGHVLKCVKDQNGNHVVQKCIECVEPSALQFVINAFQGQVFGLSTHPYGCRVIQRILEHCTGEQTCPVLEELHQHTEQLVQDQYGNYVVQHVLEHGRPDDKAKIVAIVRGKVLQLSQHKFASNVVEKCVTHASRAERAMLIEEVCSFLDGSHSALYIMMKDQYANYVVQKMIEVAEPPQRKLLLHKIRPHVPSLRKYTYGKHILAKLEKFLLKNNEQLLGGPSGSNGNGPVSGGGVGTSNGAL</sequence>